<evidence type="ECO:0000256" key="2">
    <source>
        <dbReference type="ARBA" id="ARBA00023002"/>
    </source>
</evidence>
<reference evidence="3 4" key="1">
    <citation type="submission" date="2016-10" db="EMBL/GenBank/DDBJ databases">
        <authorList>
            <person name="Varghese N."/>
            <person name="Submissions S."/>
        </authorList>
    </citation>
    <scope>NUCLEOTIDE SEQUENCE [LARGE SCALE GENOMIC DNA]</scope>
    <source>
        <strain evidence="3 4">CGMCC 1.11215</strain>
    </source>
</reference>
<dbReference type="PANTHER" id="PTHR43639">
    <property type="entry name" value="OXIDOREDUCTASE, SHORT-CHAIN DEHYDROGENASE/REDUCTASE FAMILY (AFU_ORTHOLOGUE AFUA_5G02870)"/>
    <property type="match status" value="1"/>
</dbReference>
<dbReference type="InterPro" id="IPR036291">
    <property type="entry name" value="NAD(P)-bd_dom_sf"/>
</dbReference>
<dbReference type="GO" id="GO:0016491">
    <property type="term" value="F:oxidoreductase activity"/>
    <property type="evidence" value="ECO:0007669"/>
    <property type="project" value="UniProtKB-KW"/>
</dbReference>
<dbReference type="PRINTS" id="PR00080">
    <property type="entry name" value="SDRFAMILY"/>
</dbReference>
<evidence type="ECO:0000313" key="3">
    <source>
        <dbReference type="EMBL" id="SDM94331.1"/>
    </source>
</evidence>
<proteinExistence type="inferred from homology"/>
<dbReference type="Proteomes" id="UP000199639">
    <property type="component" value="Unassembled WGS sequence"/>
</dbReference>
<dbReference type="PANTHER" id="PTHR43639:SF1">
    <property type="entry name" value="SHORT-CHAIN DEHYDROGENASE_REDUCTASE FAMILY PROTEIN"/>
    <property type="match status" value="1"/>
</dbReference>
<dbReference type="SUPFAM" id="SSF51735">
    <property type="entry name" value="NAD(P)-binding Rossmann-fold domains"/>
    <property type="match status" value="1"/>
</dbReference>
<evidence type="ECO:0000313" key="4">
    <source>
        <dbReference type="Proteomes" id="UP000199639"/>
    </source>
</evidence>
<dbReference type="Pfam" id="PF13561">
    <property type="entry name" value="adh_short_C2"/>
    <property type="match status" value="1"/>
</dbReference>
<comment type="similarity">
    <text evidence="1">Belongs to the short-chain dehydrogenases/reductases (SDR) family.</text>
</comment>
<dbReference type="FunFam" id="3.40.50.720:FF:000084">
    <property type="entry name" value="Short-chain dehydrogenase reductase"/>
    <property type="match status" value="1"/>
</dbReference>
<accession>A0A5E9FVE8</accession>
<dbReference type="AlphaFoldDB" id="A0A5E9FVE8"/>
<dbReference type="NCBIfam" id="NF006393">
    <property type="entry name" value="PRK08642.1"/>
    <property type="match status" value="1"/>
</dbReference>
<organism evidence="3 4">
    <name type="scientific">Cryobacterium flavum</name>
    <dbReference type="NCBI Taxonomy" id="1424659"/>
    <lineage>
        <taxon>Bacteria</taxon>
        <taxon>Bacillati</taxon>
        <taxon>Actinomycetota</taxon>
        <taxon>Actinomycetes</taxon>
        <taxon>Micrococcales</taxon>
        <taxon>Microbacteriaceae</taxon>
        <taxon>Cryobacterium</taxon>
    </lineage>
</organism>
<dbReference type="Gene3D" id="3.40.50.720">
    <property type="entry name" value="NAD(P)-binding Rossmann-like Domain"/>
    <property type="match status" value="1"/>
</dbReference>
<dbReference type="PRINTS" id="PR00081">
    <property type="entry name" value="GDHRDH"/>
</dbReference>
<name>A0A5E9FVE8_9MICO</name>
<evidence type="ECO:0000256" key="1">
    <source>
        <dbReference type="ARBA" id="ARBA00006484"/>
    </source>
</evidence>
<protein>
    <submittedName>
        <fullName evidence="3">3-oxoacyl-[acyl-carrier protein] reductase</fullName>
    </submittedName>
</protein>
<sequence>MHCFGAGSRPFALPKVKKIMQIAEQIVLVTGGARGLGKSIVHAFAALGARVVINYRNSAAAAETLASGYGPEHALAVQADVTDPAQVAAMLTQAQAHFGSSVTTVVNNALVDFSFNGDARSGAADISWDEFQAQFSGSVRGALNTTQQALAGMREAGFGRIINIGTNLFQNPVVPYHDYTAAKAALLSLTRTLASDLGPHNIAVNMVSGGLLRTTDASAATPEDVFDFIAASTPLRRVTTPAEFADAVLFFASPWARSVTGQNLVVDGGLVMN</sequence>
<keyword evidence="2" id="KW-0560">Oxidoreductase</keyword>
<dbReference type="EMBL" id="FNIB01000003">
    <property type="protein sequence ID" value="SDM94331.1"/>
    <property type="molecule type" value="Genomic_DNA"/>
</dbReference>
<dbReference type="STRING" id="1424659.SAMN05216368_10326"/>
<gene>
    <name evidence="3" type="ORF">SAMN05216368_10326</name>
</gene>
<dbReference type="InterPro" id="IPR002347">
    <property type="entry name" value="SDR_fam"/>
</dbReference>